<organism evidence="2 3">
    <name type="scientific">Steinernema carpocapsae</name>
    <name type="common">Entomopathogenic nematode</name>
    <dbReference type="NCBI Taxonomy" id="34508"/>
    <lineage>
        <taxon>Eukaryota</taxon>
        <taxon>Metazoa</taxon>
        <taxon>Ecdysozoa</taxon>
        <taxon>Nematoda</taxon>
        <taxon>Chromadorea</taxon>
        <taxon>Rhabditida</taxon>
        <taxon>Tylenchina</taxon>
        <taxon>Panagrolaimomorpha</taxon>
        <taxon>Strongyloidoidea</taxon>
        <taxon>Steinernematidae</taxon>
        <taxon>Steinernema</taxon>
    </lineage>
</organism>
<dbReference type="Gene3D" id="3.90.1200.10">
    <property type="match status" value="1"/>
</dbReference>
<evidence type="ECO:0000313" key="3">
    <source>
        <dbReference type="Proteomes" id="UP000298663"/>
    </source>
</evidence>
<protein>
    <recommendedName>
        <fullName evidence="1">CHK kinase-like domain-containing protein</fullName>
    </recommendedName>
</protein>
<sequence length="269" mass="30025">MLVKYFYGEDMCDEEKKKGVILMEDLSGKNLKEANTSGGLTKNQVLVIIDTITMIQAQSVVNQEEAIGLFPICDALITSLSKYTISCADVLQQSQLSWFTPEIASKIRNYAQPGNMKSLLSANPKFGEIGEVIAHGDLWEGNMLWEVQKKDKLALLALVDWQGCHAGSFTTDLAVVMGVSMDAKERRACEREILEYYISMMNMLSDKFALPYELSYSKVQTSYKHSLIYAVLQMVLTVVTNPNDDVPAEGQSEGPLSKRLRCLLEDVDL</sequence>
<evidence type="ECO:0000259" key="1">
    <source>
        <dbReference type="SMART" id="SM00587"/>
    </source>
</evidence>
<gene>
    <name evidence="2" type="ORF">L596_011641</name>
</gene>
<feature type="domain" description="CHK kinase-like" evidence="1">
    <location>
        <begin position="21"/>
        <end position="207"/>
    </location>
</feature>
<dbReference type="PANTHER" id="PTHR23020">
    <property type="entry name" value="UNCHARACTERIZED NUCLEAR HORMONE RECEPTOR-RELATED"/>
    <property type="match status" value="1"/>
</dbReference>
<reference evidence="2 3" key="2">
    <citation type="journal article" date="2019" name="G3 (Bethesda)">
        <title>Hybrid Assembly of the Genome of the Entomopathogenic Nematode Steinernema carpocapsae Identifies the X-Chromosome.</title>
        <authorList>
            <person name="Serra L."/>
            <person name="Macchietto M."/>
            <person name="Macias-Munoz A."/>
            <person name="McGill C.J."/>
            <person name="Rodriguez I.M."/>
            <person name="Rodriguez B."/>
            <person name="Murad R."/>
            <person name="Mortazavi A."/>
        </authorList>
    </citation>
    <scope>NUCLEOTIDE SEQUENCE [LARGE SCALE GENOMIC DNA]</scope>
    <source>
        <strain evidence="2 3">ALL</strain>
    </source>
</reference>
<dbReference type="SMART" id="SM00587">
    <property type="entry name" value="CHK"/>
    <property type="match status" value="1"/>
</dbReference>
<dbReference type="Proteomes" id="UP000298663">
    <property type="component" value="Unassembled WGS sequence"/>
</dbReference>
<comment type="caution">
    <text evidence="2">The sequence shown here is derived from an EMBL/GenBank/DDBJ whole genome shotgun (WGS) entry which is preliminary data.</text>
</comment>
<dbReference type="AlphaFoldDB" id="A0A4U5NVB7"/>
<dbReference type="OrthoDB" id="5843635at2759"/>
<evidence type="ECO:0000313" key="2">
    <source>
        <dbReference type="EMBL" id="TKR87200.1"/>
    </source>
</evidence>
<name>A0A4U5NVB7_STECR</name>
<dbReference type="InterPro" id="IPR011009">
    <property type="entry name" value="Kinase-like_dom_sf"/>
</dbReference>
<dbReference type="SUPFAM" id="SSF56112">
    <property type="entry name" value="Protein kinase-like (PK-like)"/>
    <property type="match status" value="1"/>
</dbReference>
<dbReference type="InterPro" id="IPR052961">
    <property type="entry name" value="Oxido-Kinase-like_Enzymes"/>
</dbReference>
<reference evidence="2 3" key="1">
    <citation type="journal article" date="2015" name="Genome Biol.">
        <title>Comparative genomics of Steinernema reveals deeply conserved gene regulatory networks.</title>
        <authorList>
            <person name="Dillman A.R."/>
            <person name="Macchietto M."/>
            <person name="Porter C.F."/>
            <person name="Rogers A."/>
            <person name="Williams B."/>
            <person name="Antoshechkin I."/>
            <person name="Lee M.M."/>
            <person name="Goodwin Z."/>
            <person name="Lu X."/>
            <person name="Lewis E.E."/>
            <person name="Goodrich-Blair H."/>
            <person name="Stock S.P."/>
            <person name="Adams B.J."/>
            <person name="Sternberg P.W."/>
            <person name="Mortazavi A."/>
        </authorList>
    </citation>
    <scope>NUCLEOTIDE SEQUENCE [LARGE SCALE GENOMIC DNA]</scope>
    <source>
        <strain evidence="2 3">ALL</strain>
    </source>
</reference>
<dbReference type="InterPro" id="IPR012877">
    <property type="entry name" value="Dhs-27"/>
</dbReference>
<dbReference type="PANTHER" id="PTHR23020:SF20">
    <property type="entry name" value="CHK KINASE-LIKE DOMAIN-CONTAINING PROTEIN"/>
    <property type="match status" value="1"/>
</dbReference>
<dbReference type="InterPro" id="IPR015897">
    <property type="entry name" value="CHK_kinase-like"/>
</dbReference>
<dbReference type="Pfam" id="PF07914">
    <property type="entry name" value="DUF1679"/>
    <property type="match status" value="1"/>
</dbReference>
<accession>A0A4U5NVB7</accession>
<dbReference type="EMBL" id="AZBU02000003">
    <property type="protein sequence ID" value="TKR87200.1"/>
    <property type="molecule type" value="Genomic_DNA"/>
</dbReference>
<keyword evidence="3" id="KW-1185">Reference proteome</keyword>
<proteinExistence type="predicted"/>